<keyword evidence="1 2" id="KW-0238">DNA-binding</keyword>
<organism evidence="4 5">
    <name type="scientific">Nocardia iowensis</name>
    <dbReference type="NCBI Taxonomy" id="204891"/>
    <lineage>
        <taxon>Bacteria</taxon>
        <taxon>Bacillati</taxon>
        <taxon>Actinomycetota</taxon>
        <taxon>Actinomycetes</taxon>
        <taxon>Mycobacteriales</taxon>
        <taxon>Nocardiaceae</taxon>
        <taxon>Nocardia</taxon>
    </lineage>
</organism>
<gene>
    <name evidence="4" type="ORF">KV110_08870</name>
</gene>
<keyword evidence="5" id="KW-1185">Reference proteome</keyword>
<dbReference type="PANTHER" id="PTHR30055">
    <property type="entry name" value="HTH-TYPE TRANSCRIPTIONAL REGULATOR RUTR"/>
    <property type="match status" value="1"/>
</dbReference>
<dbReference type="PROSITE" id="PS50977">
    <property type="entry name" value="HTH_TETR_2"/>
    <property type="match status" value="1"/>
</dbReference>
<feature type="domain" description="HTH tetR-type" evidence="3">
    <location>
        <begin position="20"/>
        <end position="80"/>
    </location>
</feature>
<evidence type="ECO:0000313" key="4">
    <source>
        <dbReference type="EMBL" id="QXN93192.1"/>
    </source>
</evidence>
<name>A0ABX8RW51_NOCIO</name>
<reference evidence="4 5" key="1">
    <citation type="submission" date="2021-07" db="EMBL/GenBank/DDBJ databases">
        <title>Whole Genome Sequence of Nocardia Iowensis.</title>
        <authorList>
            <person name="Lamm A."/>
            <person name="Collins-Fairclough A.M."/>
            <person name="Bunk B."/>
            <person name="Sproer C."/>
        </authorList>
    </citation>
    <scope>NUCLEOTIDE SEQUENCE [LARGE SCALE GENOMIC DNA]</scope>
    <source>
        <strain evidence="4 5">NRRL 5646</strain>
    </source>
</reference>
<protein>
    <submittedName>
        <fullName evidence="4">TetR/AcrR family transcriptional regulator</fullName>
    </submittedName>
</protein>
<proteinExistence type="predicted"/>
<evidence type="ECO:0000259" key="3">
    <source>
        <dbReference type="PROSITE" id="PS50977"/>
    </source>
</evidence>
<evidence type="ECO:0000256" key="1">
    <source>
        <dbReference type="ARBA" id="ARBA00023125"/>
    </source>
</evidence>
<accession>A0ABX8RW51</accession>
<dbReference type="Proteomes" id="UP000694257">
    <property type="component" value="Chromosome"/>
</dbReference>
<evidence type="ECO:0000256" key="2">
    <source>
        <dbReference type="PROSITE-ProRule" id="PRU00335"/>
    </source>
</evidence>
<dbReference type="InterPro" id="IPR001647">
    <property type="entry name" value="HTH_TetR"/>
</dbReference>
<dbReference type="Pfam" id="PF00440">
    <property type="entry name" value="TetR_N"/>
    <property type="match status" value="1"/>
</dbReference>
<dbReference type="PANTHER" id="PTHR30055:SF226">
    <property type="entry name" value="HTH-TYPE TRANSCRIPTIONAL REGULATOR PKSA"/>
    <property type="match status" value="1"/>
</dbReference>
<dbReference type="RefSeq" id="WP_218475022.1">
    <property type="nucleotide sequence ID" value="NZ_BAABJN010000001.1"/>
</dbReference>
<dbReference type="InterPro" id="IPR050109">
    <property type="entry name" value="HTH-type_TetR-like_transc_reg"/>
</dbReference>
<sequence length="216" mass="23204">MNAVTIERPYAGQLAHERKAARRAALIEAGFDLLGTEGAHAMTVRAVFQKAGLSQRYFYESFANIDELQVAVFDHVMEQFLERAFTDLPTDGDVRKTIAAFVAAFARTLDDPRSMRVALVEAWGSEALMRRRVETLHSGAAVLAAAVKGGADNAPTDGSVELAAFTIVGGLLESMLAWVDGALDTPKETLFAQFIDISVATMNATLGSATHSAREA</sequence>
<dbReference type="EMBL" id="CP078145">
    <property type="protein sequence ID" value="QXN93192.1"/>
    <property type="molecule type" value="Genomic_DNA"/>
</dbReference>
<feature type="DNA-binding region" description="H-T-H motif" evidence="2">
    <location>
        <begin position="43"/>
        <end position="62"/>
    </location>
</feature>
<evidence type="ECO:0000313" key="5">
    <source>
        <dbReference type="Proteomes" id="UP000694257"/>
    </source>
</evidence>